<dbReference type="Proteomes" id="UP000237347">
    <property type="component" value="Unassembled WGS sequence"/>
</dbReference>
<evidence type="ECO:0000313" key="2">
    <source>
        <dbReference type="Proteomes" id="UP000237347"/>
    </source>
</evidence>
<dbReference type="AlphaFoldDB" id="A0AAW0J606"/>
<reference evidence="1 2" key="1">
    <citation type="journal article" date="2018" name="Sci. Data">
        <title>The draft genome sequence of cork oak.</title>
        <authorList>
            <person name="Ramos A.M."/>
            <person name="Usie A."/>
            <person name="Barbosa P."/>
            <person name="Barros P.M."/>
            <person name="Capote T."/>
            <person name="Chaves I."/>
            <person name="Simoes F."/>
            <person name="Abreu I."/>
            <person name="Carrasquinho I."/>
            <person name="Faro C."/>
            <person name="Guimaraes J.B."/>
            <person name="Mendonca D."/>
            <person name="Nobrega F."/>
            <person name="Rodrigues L."/>
            <person name="Saibo N.J.M."/>
            <person name="Varela M.C."/>
            <person name="Egas C."/>
            <person name="Matos J."/>
            <person name="Miguel C.M."/>
            <person name="Oliveira M.M."/>
            <person name="Ricardo C.P."/>
            <person name="Goncalves S."/>
        </authorList>
    </citation>
    <scope>NUCLEOTIDE SEQUENCE [LARGE SCALE GENOMIC DNA]</scope>
    <source>
        <strain evidence="2">cv. HL8</strain>
    </source>
</reference>
<sequence length="460" mass="51057">RHSHKPPHNHTPILPSLSAFLSFAFNPTFQIGHNLISWSTFSFPPWKLSQSATPLYLRGNAVVFRRKVQAFNLNLLRTTTAFPTKFGQALLDYRVEKRESVDDGFLESLVNVPNLISMGRLISGPVLDWYDEAPTPLQPPPTIFDTIEVPTPLQSLPTIVDTIEAPTTPSPTTSSDDSDEAASTIFDAYDLLPKMRWTPLLSNLSFISSFCKSSFQLIVIFSFLLEARTPLQPPPTIFDTIEVPTPLQSLPTIVDTIEAPTTPSPTTSSDDSDEAASTIFDAYDLLPKMRWGSFKRKSHFLKEIIAKTDFIPGLHHIVTPQGNLSNSICITDDEGSVQIPKELVEDSREKGVAEIEFEIEEASADVNIIGGVAEVERQGLLAKLNTKDIGIINGHAKLMKLSSSNGCQLLMQRQNLKALMEELLGLSHNLKEFSKEKIYELTILPLMLLDFAFALKADTH</sequence>
<name>A0AAW0J606_QUESU</name>
<organism evidence="1 2">
    <name type="scientific">Quercus suber</name>
    <name type="common">Cork oak</name>
    <dbReference type="NCBI Taxonomy" id="58331"/>
    <lineage>
        <taxon>Eukaryota</taxon>
        <taxon>Viridiplantae</taxon>
        <taxon>Streptophyta</taxon>
        <taxon>Embryophyta</taxon>
        <taxon>Tracheophyta</taxon>
        <taxon>Spermatophyta</taxon>
        <taxon>Magnoliopsida</taxon>
        <taxon>eudicotyledons</taxon>
        <taxon>Gunneridae</taxon>
        <taxon>Pentapetalae</taxon>
        <taxon>rosids</taxon>
        <taxon>fabids</taxon>
        <taxon>Fagales</taxon>
        <taxon>Fagaceae</taxon>
        <taxon>Quercus</taxon>
    </lineage>
</organism>
<keyword evidence="2" id="KW-1185">Reference proteome</keyword>
<gene>
    <name evidence="1" type="primary">CLS_0</name>
    <name evidence="1" type="ORF">CFP56_036965</name>
</gene>
<comment type="caution">
    <text evidence="1">The sequence shown here is derived from an EMBL/GenBank/DDBJ whole genome shotgun (WGS) entry which is preliminary data.</text>
</comment>
<protein>
    <submittedName>
        <fullName evidence="1">Cardiolipin synthase (Cmp-forming)</fullName>
    </submittedName>
</protein>
<feature type="non-terminal residue" evidence="1">
    <location>
        <position position="1"/>
    </location>
</feature>
<dbReference type="EMBL" id="PKMF04000675">
    <property type="protein sequence ID" value="KAK7822198.1"/>
    <property type="molecule type" value="Genomic_DNA"/>
</dbReference>
<proteinExistence type="predicted"/>
<evidence type="ECO:0000313" key="1">
    <source>
        <dbReference type="EMBL" id="KAK7822198.1"/>
    </source>
</evidence>
<accession>A0AAW0J606</accession>